<dbReference type="OrthoDB" id="2257100at2759"/>
<evidence type="ECO:0000259" key="2">
    <source>
        <dbReference type="PROSITE" id="PS50217"/>
    </source>
</evidence>
<dbReference type="InterPro" id="IPR046347">
    <property type="entry name" value="bZIP_sf"/>
</dbReference>
<feature type="coiled-coil region" evidence="1">
    <location>
        <begin position="221"/>
        <end position="248"/>
    </location>
</feature>
<proteinExistence type="predicted"/>
<evidence type="ECO:0000256" key="1">
    <source>
        <dbReference type="SAM" id="Coils"/>
    </source>
</evidence>
<reference evidence="4" key="1">
    <citation type="submission" date="2015-02" db="EMBL/GenBank/DDBJ databases">
        <authorList>
            <person name="Gon?alves P."/>
        </authorList>
    </citation>
    <scope>NUCLEOTIDE SEQUENCE [LARGE SCALE GENOMIC DNA]</scope>
</reference>
<dbReference type="EMBL" id="CENE01000040">
    <property type="protein sequence ID" value="CEQ42923.1"/>
    <property type="molecule type" value="Genomic_DNA"/>
</dbReference>
<protein>
    <submittedName>
        <fullName evidence="3">SPOSA6832_04797-mRNA-1:cds</fullName>
    </submittedName>
</protein>
<dbReference type="PROSITE" id="PS50217">
    <property type="entry name" value="BZIP"/>
    <property type="match status" value="1"/>
</dbReference>
<organism evidence="3 4">
    <name type="scientific">Sporidiobolus salmonicolor</name>
    <name type="common">Yeast-like fungus</name>
    <name type="synonym">Sporobolomyces salmonicolor</name>
    <dbReference type="NCBI Taxonomy" id="5005"/>
    <lineage>
        <taxon>Eukaryota</taxon>
        <taxon>Fungi</taxon>
        <taxon>Dikarya</taxon>
        <taxon>Basidiomycota</taxon>
        <taxon>Pucciniomycotina</taxon>
        <taxon>Microbotryomycetes</taxon>
        <taxon>Sporidiobolales</taxon>
        <taxon>Sporidiobolaceae</taxon>
        <taxon>Sporobolomyces</taxon>
    </lineage>
</organism>
<gene>
    <name evidence="3" type="primary">SPOSA6832_04797</name>
</gene>
<name>A0A0D6ESW0_SPOSA</name>
<dbReference type="Proteomes" id="UP000243876">
    <property type="component" value="Unassembled WGS sequence"/>
</dbReference>
<evidence type="ECO:0000313" key="3">
    <source>
        <dbReference type="EMBL" id="CEQ42923.1"/>
    </source>
</evidence>
<dbReference type="Gene3D" id="3.30.160.60">
    <property type="entry name" value="Classic Zinc Finger"/>
    <property type="match status" value="1"/>
</dbReference>
<keyword evidence="4" id="KW-1185">Reference proteome</keyword>
<feature type="non-terminal residue" evidence="3">
    <location>
        <position position="1"/>
    </location>
</feature>
<sequence>MAKSAPSPKNTRTMNQYTHQYTTLQASSKFDEAAADLTAFLDLSSYTNVSSGDPSSVIALSPLDDVNASFSNAFSFASAPPIDAVAPLRPVDDALLDSPLGLELSPAGSCFTASSISGSPYDLDMALDFVGTSSPLFSSYNGSPAFAPELAFPTPSSTGSAASNTITTAELPSLFAALPLETPALQDLKPLIEPSTLLTRNASAESLPFAMTPSTEQEQTEAQKRKSIAEIKREAAQLVEEKQFTQDKHKGFRNTKKAPVEYNAPTLPKNYLTESATSKKRAGSSKVAACVSKRARVSASPALPPTAATPIAAEDLDEEQLTAIELKRRQNTLAARRSRARKAETFRQLQEEIDRLKQQNEALMAENHRLKEKAGE</sequence>
<dbReference type="Pfam" id="PF00170">
    <property type="entry name" value="bZIP_1"/>
    <property type="match status" value="1"/>
</dbReference>
<dbReference type="AlphaFoldDB" id="A0A0D6ESW0"/>
<evidence type="ECO:0000313" key="4">
    <source>
        <dbReference type="Proteomes" id="UP000243876"/>
    </source>
</evidence>
<dbReference type="InterPro" id="IPR004827">
    <property type="entry name" value="bZIP"/>
</dbReference>
<feature type="coiled-coil region" evidence="1">
    <location>
        <begin position="339"/>
        <end position="373"/>
    </location>
</feature>
<feature type="domain" description="BZIP" evidence="2">
    <location>
        <begin position="327"/>
        <end position="376"/>
    </location>
</feature>
<accession>A0A0D6ESW0</accession>
<dbReference type="GO" id="GO:0003700">
    <property type="term" value="F:DNA-binding transcription factor activity"/>
    <property type="evidence" value="ECO:0007669"/>
    <property type="project" value="InterPro"/>
</dbReference>
<dbReference type="PROSITE" id="PS00036">
    <property type="entry name" value="BZIP_BASIC"/>
    <property type="match status" value="1"/>
</dbReference>
<dbReference type="SUPFAM" id="SSF57959">
    <property type="entry name" value="Leucine zipper domain"/>
    <property type="match status" value="1"/>
</dbReference>
<keyword evidence="1" id="KW-0175">Coiled coil</keyword>